<dbReference type="Proteomes" id="UP001174934">
    <property type="component" value="Unassembled WGS sequence"/>
</dbReference>
<dbReference type="EMBL" id="JAULSR010000003">
    <property type="protein sequence ID" value="KAK0625450.1"/>
    <property type="molecule type" value="Genomic_DNA"/>
</dbReference>
<feature type="compositionally biased region" description="Low complexity" evidence="1">
    <location>
        <begin position="11"/>
        <end position="31"/>
    </location>
</feature>
<feature type="compositionally biased region" description="Pro residues" evidence="1">
    <location>
        <begin position="32"/>
        <end position="42"/>
    </location>
</feature>
<evidence type="ECO:0000313" key="2">
    <source>
        <dbReference type="EMBL" id="KAK0625450.1"/>
    </source>
</evidence>
<evidence type="ECO:0000313" key="3">
    <source>
        <dbReference type="Proteomes" id="UP001174934"/>
    </source>
</evidence>
<protein>
    <submittedName>
        <fullName evidence="2">Uncharacterized protein</fullName>
    </submittedName>
</protein>
<gene>
    <name evidence="2" type="ORF">B0T17DRAFT_617540</name>
</gene>
<feature type="region of interest" description="Disordered" evidence="1">
    <location>
        <begin position="1"/>
        <end position="53"/>
    </location>
</feature>
<keyword evidence="3" id="KW-1185">Reference proteome</keyword>
<feature type="compositionally biased region" description="Polar residues" evidence="1">
    <location>
        <begin position="1"/>
        <end position="10"/>
    </location>
</feature>
<organism evidence="2 3">
    <name type="scientific">Bombardia bombarda</name>
    <dbReference type="NCBI Taxonomy" id="252184"/>
    <lineage>
        <taxon>Eukaryota</taxon>
        <taxon>Fungi</taxon>
        <taxon>Dikarya</taxon>
        <taxon>Ascomycota</taxon>
        <taxon>Pezizomycotina</taxon>
        <taxon>Sordariomycetes</taxon>
        <taxon>Sordariomycetidae</taxon>
        <taxon>Sordariales</taxon>
        <taxon>Lasiosphaeriaceae</taxon>
        <taxon>Bombardia</taxon>
    </lineage>
</organism>
<comment type="caution">
    <text evidence="2">The sequence shown here is derived from an EMBL/GenBank/DDBJ whole genome shotgun (WGS) entry which is preliminary data.</text>
</comment>
<dbReference type="AlphaFoldDB" id="A0AA39X1C7"/>
<proteinExistence type="predicted"/>
<name>A0AA39X1C7_9PEZI</name>
<accession>A0AA39X1C7</accession>
<reference evidence="2" key="1">
    <citation type="submission" date="2023-06" db="EMBL/GenBank/DDBJ databases">
        <title>Genome-scale phylogeny and comparative genomics of the fungal order Sordariales.</title>
        <authorList>
            <consortium name="Lawrence Berkeley National Laboratory"/>
            <person name="Hensen N."/>
            <person name="Bonometti L."/>
            <person name="Westerberg I."/>
            <person name="Brannstrom I.O."/>
            <person name="Guillou S."/>
            <person name="Cros-Aarteil S."/>
            <person name="Calhoun S."/>
            <person name="Haridas S."/>
            <person name="Kuo A."/>
            <person name="Mondo S."/>
            <person name="Pangilinan J."/>
            <person name="Riley R."/>
            <person name="LaButti K."/>
            <person name="Andreopoulos B."/>
            <person name="Lipzen A."/>
            <person name="Chen C."/>
            <person name="Yanf M."/>
            <person name="Daum C."/>
            <person name="Ng V."/>
            <person name="Clum A."/>
            <person name="Steindorff A."/>
            <person name="Ohm R."/>
            <person name="Martin F."/>
            <person name="Silar P."/>
            <person name="Natvig D."/>
            <person name="Lalanne C."/>
            <person name="Gautier V."/>
            <person name="Ament-velasquez S.L."/>
            <person name="Kruys A."/>
            <person name="Hutchinson M.I."/>
            <person name="Powell A.J."/>
            <person name="Barry K."/>
            <person name="Miller A.N."/>
            <person name="Grigoriev I.V."/>
            <person name="Debuchy R."/>
            <person name="Gladieux P."/>
            <person name="Thoren M.H."/>
            <person name="Johannesson H."/>
        </authorList>
    </citation>
    <scope>NUCLEOTIDE SEQUENCE</scope>
    <source>
        <strain evidence="2">SMH3391-2</strain>
    </source>
</reference>
<evidence type="ECO:0000256" key="1">
    <source>
        <dbReference type="SAM" id="MobiDB-lite"/>
    </source>
</evidence>
<sequence>MSSTQNTNGLASSRWAAASSPAAVEAQAPASAPAPAPAPFPPSVQEDERQQAIKTHAAALGLQATARYGHRVGMAEALTELTRGAPGLSASRWAAPAPTPAAKTTTTITSPGLAASRWATPNPALAPAPISHPGSISLKVSNTGFYPRCQYNNHQRKLSG</sequence>